<reference evidence="2" key="2">
    <citation type="journal article" date="2023" name="Science">
        <title>Genomic signatures of disease resistance in endangered staghorn corals.</title>
        <authorList>
            <person name="Vollmer S.V."/>
            <person name="Selwyn J.D."/>
            <person name="Despard B.A."/>
            <person name="Roesel C.L."/>
        </authorList>
    </citation>
    <scope>NUCLEOTIDE SEQUENCE</scope>
    <source>
        <strain evidence="2">K2</strain>
    </source>
</reference>
<comment type="caution">
    <text evidence="2">The sequence shown here is derived from an EMBL/GenBank/DDBJ whole genome shotgun (WGS) entry which is preliminary data.</text>
</comment>
<feature type="signal peptide" evidence="1">
    <location>
        <begin position="1"/>
        <end position="20"/>
    </location>
</feature>
<keyword evidence="1" id="KW-0732">Signal</keyword>
<keyword evidence="3" id="KW-1185">Reference proteome</keyword>
<evidence type="ECO:0000313" key="2">
    <source>
        <dbReference type="EMBL" id="KAK2564480.1"/>
    </source>
</evidence>
<evidence type="ECO:0000256" key="1">
    <source>
        <dbReference type="SAM" id="SignalP"/>
    </source>
</evidence>
<accession>A0AAD9QNM0</accession>
<evidence type="ECO:0008006" key="4">
    <source>
        <dbReference type="Google" id="ProtNLM"/>
    </source>
</evidence>
<feature type="non-terminal residue" evidence="2">
    <location>
        <position position="1"/>
    </location>
</feature>
<dbReference type="EMBL" id="JARQWQ010000022">
    <property type="protein sequence ID" value="KAK2564480.1"/>
    <property type="molecule type" value="Genomic_DNA"/>
</dbReference>
<feature type="chain" id="PRO_5042203740" description="Retrotransposon gag domain-containing protein" evidence="1">
    <location>
        <begin position="21"/>
        <end position="189"/>
    </location>
</feature>
<dbReference type="SUPFAM" id="SSF47823">
    <property type="entry name" value="lambda integrase-like, N-terminal domain"/>
    <property type="match status" value="1"/>
</dbReference>
<proteinExistence type="predicted"/>
<dbReference type="AlphaFoldDB" id="A0AAD9QNM0"/>
<organism evidence="2 3">
    <name type="scientific">Acropora cervicornis</name>
    <name type="common">Staghorn coral</name>
    <dbReference type="NCBI Taxonomy" id="6130"/>
    <lineage>
        <taxon>Eukaryota</taxon>
        <taxon>Metazoa</taxon>
        <taxon>Cnidaria</taxon>
        <taxon>Anthozoa</taxon>
        <taxon>Hexacorallia</taxon>
        <taxon>Scleractinia</taxon>
        <taxon>Astrocoeniina</taxon>
        <taxon>Acroporidae</taxon>
        <taxon>Acropora</taxon>
    </lineage>
</organism>
<reference evidence="2" key="1">
    <citation type="journal article" date="2023" name="G3 (Bethesda)">
        <title>Whole genome assembly and annotation of the endangered Caribbean coral Acropora cervicornis.</title>
        <authorList>
            <person name="Selwyn J.D."/>
            <person name="Vollmer S.V."/>
        </authorList>
    </citation>
    <scope>NUCLEOTIDE SEQUENCE</scope>
    <source>
        <strain evidence="2">K2</strain>
    </source>
</reference>
<gene>
    <name evidence="2" type="ORF">P5673_011922</name>
</gene>
<evidence type="ECO:0000313" key="3">
    <source>
        <dbReference type="Proteomes" id="UP001249851"/>
    </source>
</evidence>
<dbReference type="Proteomes" id="UP001249851">
    <property type="component" value="Unassembled WGS sequence"/>
</dbReference>
<name>A0AAD9QNM0_ACRCE</name>
<protein>
    <recommendedName>
        <fullName evidence="4">Retrotransposon gag domain-containing protein</fullName>
    </recommendedName>
</protein>
<sequence>IIIVVIEIFLLGLFCPRLEYLCPELLGVLSQIDDGFNGMRCEFFAAFPDHLQPWVSRVQETVLASKAEGTIRTYLADFKRWKLWALSNGFCHMPAYTFHVATSLQCLILKQILLLLHLMLFTVSTGFNAWPVCLGQTNFVTGRVLQSRGQIKKAFSQYIVAAKIDLDEDLPLFRALSSSRSTSKVRHQG</sequence>